<reference evidence="9" key="1">
    <citation type="submission" date="2025-08" db="UniProtKB">
        <authorList>
            <consortium name="RefSeq"/>
        </authorList>
    </citation>
    <scope>IDENTIFICATION</scope>
    <source>
        <tissue evidence="9">Tentacle</tissue>
    </source>
</reference>
<keyword evidence="4 6" id="KW-1133">Transmembrane helix</keyword>
<evidence type="ECO:0000259" key="7">
    <source>
        <dbReference type="Pfam" id="PF10277"/>
    </source>
</evidence>
<feature type="transmembrane region" description="Helical" evidence="6">
    <location>
        <begin position="21"/>
        <end position="45"/>
    </location>
</feature>
<evidence type="ECO:0000256" key="3">
    <source>
        <dbReference type="ARBA" id="ARBA00022692"/>
    </source>
</evidence>
<dbReference type="GeneID" id="116303778"/>
<feature type="transmembrane region" description="Helical" evidence="6">
    <location>
        <begin position="105"/>
        <end position="127"/>
    </location>
</feature>
<dbReference type="FunCoup" id="A0A6P8IQM5">
    <property type="interactions" value="504"/>
</dbReference>
<feature type="domain" description="CWH43-like N-terminal" evidence="7">
    <location>
        <begin position="20"/>
        <end position="253"/>
    </location>
</feature>
<feature type="transmembrane region" description="Helical" evidence="6">
    <location>
        <begin position="65"/>
        <end position="84"/>
    </location>
</feature>
<evidence type="ECO:0000313" key="8">
    <source>
        <dbReference type="Proteomes" id="UP000515163"/>
    </source>
</evidence>
<dbReference type="Pfam" id="PF10277">
    <property type="entry name" value="Frag1"/>
    <property type="match status" value="1"/>
</dbReference>
<dbReference type="InParanoid" id="A0A6P8IQM5"/>
<accession>A0A6P8IQM5</accession>
<comment type="similarity">
    <text evidence="2">Belongs to the DRAM/TMEM150 family.</text>
</comment>
<dbReference type="GO" id="GO:0012505">
    <property type="term" value="C:endomembrane system"/>
    <property type="evidence" value="ECO:0007669"/>
    <property type="project" value="UniProtKB-SubCell"/>
</dbReference>
<dbReference type="PANTHER" id="PTHR21324:SF2">
    <property type="entry name" value="EG:22E5.9 PROTEIN"/>
    <property type="match status" value="1"/>
</dbReference>
<keyword evidence="5 6" id="KW-0472">Membrane</keyword>
<gene>
    <name evidence="9" type="primary">LOC116303778</name>
</gene>
<dbReference type="PANTHER" id="PTHR21324">
    <property type="entry name" value="FASTING-INDUCIBLE INTEGRAL MEMBRANE PROTEIN TM6P1-RELATED"/>
    <property type="match status" value="1"/>
</dbReference>
<feature type="transmembrane region" description="Helical" evidence="6">
    <location>
        <begin position="178"/>
        <end position="199"/>
    </location>
</feature>
<dbReference type="Proteomes" id="UP000515163">
    <property type="component" value="Unplaced"/>
</dbReference>
<proteinExistence type="inferred from homology"/>
<evidence type="ECO:0000256" key="1">
    <source>
        <dbReference type="ARBA" id="ARBA00004127"/>
    </source>
</evidence>
<feature type="transmembrane region" description="Helical" evidence="6">
    <location>
        <begin position="231"/>
        <end position="248"/>
    </location>
</feature>
<dbReference type="InterPro" id="IPR050911">
    <property type="entry name" value="DRAM/TMEM150_Autophagy_Mod"/>
</dbReference>
<sequence length="267" mass="30409">MPNSSLVSGRKMGLPDLGLGWLCILFVVLTISSISCSYSVALIHGHIYPFFPAISDTGALSPEKYIFRELNNLAAFLFITNAYVRYMQYQLVAEQCREEHSKLENLNKFTFGIGILAGISMTLVANFEIQREISFHNIGAFTGFVSALIYCWLQSLMSYKLRDHGVINSTAVCHSRTMLSAIMTFAFIIFFIFQTIAHIEWDNRRPDSPYLAKLKWGPKDPGYICHVTSNIAEWTMTAAFFMFVTTFLSEFQQIRITSDISSTEYWE</sequence>
<organism evidence="8 9">
    <name type="scientific">Actinia tenebrosa</name>
    <name type="common">Australian red waratah sea anemone</name>
    <dbReference type="NCBI Taxonomy" id="6105"/>
    <lineage>
        <taxon>Eukaryota</taxon>
        <taxon>Metazoa</taxon>
        <taxon>Cnidaria</taxon>
        <taxon>Anthozoa</taxon>
        <taxon>Hexacorallia</taxon>
        <taxon>Actiniaria</taxon>
        <taxon>Actiniidae</taxon>
        <taxon>Actinia</taxon>
    </lineage>
</organism>
<dbReference type="AlphaFoldDB" id="A0A6P8IQM5"/>
<dbReference type="KEGG" id="aten:116303778"/>
<evidence type="ECO:0000256" key="5">
    <source>
        <dbReference type="ARBA" id="ARBA00023136"/>
    </source>
</evidence>
<feature type="transmembrane region" description="Helical" evidence="6">
    <location>
        <begin position="133"/>
        <end position="153"/>
    </location>
</feature>
<dbReference type="RefSeq" id="XP_031569239.1">
    <property type="nucleotide sequence ID" value="XM_031713379.1"/>
</dbReference>
<dbReference type="InterPro" id="IPR019402">
    <property type="entry name" value="CWH43_N"/>
</dbReference>
<evidence type="ECO:0000256" key="4">
    <source>
        <dbReference type="ARBA" id="ARBA00022989"/>
    </source>
</evidence>
<comment type="subcellular location">
    <subcellularLocation>
        <location evidence="1">Endomembrane system</location>
        <topology evidence="1">Multi-pass membrane protein</topology>
    </subcellularLocation>
</comment>
<keyword evidence="3 6" id="KW-0812">Transmembrane</keyword>
<evidence type="ECO:0000256" key="6">
    <source>
        <dbReference type="SAM" id="Phobius"/>
    </source>
</evidence>
<dbReference type="OrthoDB" id="191706at2759"/>
<evidence type="ECO:0000256" key="2">
    <source>
        <dbReference type="ARBA" id="ARBA00006565"/>
    </source>
</evidence>
<protein>
    <submittedName>
        <fullName evidence="9">DNA damage-regulated autophagy modulator protein 1-like</fullName>
    </submittedName>
</protein>
<evidence type="ECO:0000313" key="9">
    <source>
        <dbReference type="RefSeq" id="XP_031569239.1"/>
    </source>
</evidence>
<name>A0A6P8IQM5_ACTTE</name>
<keyword evidence="8" id="KW-1185">Reference proteome</keyword>